<dbReference type="EMBL" id="VYYT01000111">
    <property type="protein sequence ID" value="KAK2769488.1"/>
    <property type="molecule type" value="Genomic_DNA"/>
</dbReference>
<feature type="region of interest" description="Disordered" evidence="1">
    <location>
        <begin position="740"/>
        <end position="777"/>
    </location>
</feature>
<comment type="caution">
    <text evidence="2">The sequence shown here is derived from an EMBL/GenBank/DDBJ whole genome shotgun (WGS) entry which is preliminary data.</text>
</comment>
<feature type="compositionally biased region" description="Low complexity" evidence="1">
    <location>
        <begin position="1428"/>
        <end position="1441"/>
    </location>
</feature>
<feature type="region of interest" description="Disordered" evidence="1">
    <location>
        <begin position="339"/>
        <end position="361"/>
    </location>
</feature>
<keyword evidence="3" id="KW-1185">Reference proteome</keyword>
<feature type="compositionally biased region" description="Low complexity" evidence="1">
    <location>
        <begin position="1000"/>
        <end position="1032"/>
    </location>
</feature>
<feature type="compositionally biased region" description="Acidic residues" evidence="1">
    <location>
        <begin position="83"/>
        <end position="92"/>
    </location>
</feature>
<feature type="compositionally biased region" description="Pro residues" evidence="1">
    <location>
        <begin position="764"/>
        <end position="777"/>
    </location>
</feature>
<feature type="compositionally biased region" description="Basic and acidic residues" evidence="1">
    <location>
        <begin position="944"/>
        <end position="967"/>
    </location>
</feature>
<reference evidence="2" key="1">
    <citation type="submission" date="2023-02" db="EMBL/GenBank/DDBJ databases">
        <title>Colletotrichum kahawae CIFC_Que2 genome sequencing and assembly.</title>
        <authorList>
            <person name="Baroncelli R."/>
        </authorList>
    </citation>
    <scope>NUCLEOTIDE SEQUENCE</scope>
    <source>
        <strain evidence="2">CIFC_Que2</strain>
    </source>
</reference>
<feature type="compositionally biased region" description="Pro residues" evidence="1">
    <location>
        <begin position="97"/>
        <end position="106"/>
    </location>
</feature>
<name>A0AAE0DBE9_COLKA</name>
<feature type="compositionally biased region" description="Pro residues" evidence="1">
    <location>
        <begin position="214"/>
        <end position="224"/>
    </location>
</feature>
<feature type="region of interest" description="Disordered" evidence="1">
    <location>
        <begin position="1424"/>
        <end position="1479"/>
    </location>
</feature>
<evidence type="ECO:0000313" key="3">
    <source>
        <dbReference type="Proteomes" id="UP001281614"/>
    </source>
</evidence>
<feature type="compositionally biased region" description="Polar residues" evidence="1">
    <location>
        <begin position="695"/>
        <end position="706"/>
    </location>
</feature>
<feature type="compositionally biased region" description="Polar residues" evidence="1">
    <location>
        <begin position="924"/>
        <end position="935"/>
    </location>
</feature>
<protein>
    <submittedName>
        <fullName evidence="2">Uncharacterized protein</fullName>
    </submittedName>
</protein>
<feature type="region of interest" description="Disordered" evidence="1">
    <location>
        <begin position="856"/>
        <end position="895"/>
    </location>
</feature>
<accession>A0AAE0DBE9</accession>
<organism evidence="2 3">
    <name type="scientific">Colletotrichum kahawae</name>
    <name type="common">Coffee berry disease fungus</name>
    <dbReference type="NCBI Taxonomy" id="34407"/>
    <lineage>
        <taxon>Eukaryota</taxon>
        <taxon>Fungi</taxon>
        <taxon>Dikarya</taxon>
        <taxon>Ascomycota</taxon>
        <taxon>Pezizomycotina</taxon>
        <taxon>Sordariomycetes</taxon>
        <taxon>Hypocreomycetidae</taxon>
        <taxon>Glomerellales</taxon>
        <taxon>Glomerellaceae</taxon>
        <taxon>Colletotrichum</taxon>
        <taxon>Colletotrichum gloeosporioides species complex</taxon>
    </lineage>
</organism>
<feature type="region of interest" description="Disordered" evidence="1">
    <location>
        <begin position="1387"/>
        <end position="1407"/>
    </location>
</feature>
<dbReference type="Proteomes" id="UP001281614">
    <property type="component" value="Unassembled WGS sequence"/>
</dbReference>
<feature type="compositionally biased region" description="Polar residues" evidence="1">
    <location>
        <begin position="1085"/>
        <end position="1101"/>
    </location>
</feature>
<feature type="compositionally biased region" description="Polar residues" evidence="1">
    <location>
        <begin position="592"/>
        <end position="608"/>
    </location>
</feature>
<feature type="compositionally biased region" description="Polar residues" evidence="1">
    <location>
        <begin position="751"/>
        <end position="760"/>
    </location>
</feature>
<feature type="compositionally biased region" description="Pro residues" evidence="1">
    <location>
        <begin position="1242"/>
        <end position="1253"/>
    </location>
</feature>
<feature type="compositionally biased region" description="Polar residues" evidence="1">
    <location>
        <begin position="867"/>
        <end position="892"/>
    </location>
</feature>
<proteinExistence type="predicted"/>
<feature type="region of interest" description="Disordered" evidence="1">
    <location>
        <begin position="480"/>
        <end position="508"/>
    </location>
</feature>
<gene>
    <name evidence="2" type="ORF">CKAH01_15181</name>
</gene>
<feature type="compositionally biased region" description="Polar residues" evidence="1">
    <location>
        <begin position="1040"/>
        <end position="1054"/>
    </location>
</feature>
<feature type="region of interest" description="Disordered" evidence="1">
    <location>
        <begin position="1"/>
        <end position="127"/>
    </location>
</feature>
<feature type="compositionally biased region" description="Pro residues" evidence="1">
    <location>
        <begin position="1393"/>
        <end position="1404"/>
    </location>
</feature>
<evidence type="ECO:0000256" key="1">
    <source>
        <dbReference type="SAM" id="MobiDB-lite"/>
    </source>
</evidence>
<feature type="compositionally biased region" description="Polar residues" evidence="1">
    <location>
        <begin position="1170"/>
        <end position="1182"/>
    </location>
</feature>
<evidence type="ECO:0000313" key="2">
    <source>
        <dbReference type="EMBL" id="KAK2769488.1"/>
    </source>
</evidence>
<sequence length="1479" mass="161240">MDPPRMASASKMDPDAPMASSEGLPSSENPGPLRQQHPPHLPGVGSRPTISTDGSDLTPRPSPRSGILRRNCPRPPPINIPSVEDDIEDDEKTEVPPTSPESPGLPTPLLAGCPGREISGAKSDGREWAYDWDSPPVLLYPDDLSKTEFHEHPLARHIELENGFEQGQLAMYGLILPATIDNDTPTYTWESDDEEEEDRTKAVVLAKTPRRASRPPPLRTPAPAPAINTERQRTPSKVLQKVKTFANFVTNGDMEKEVPELPTLKELLDQFGMPPGTPAESAPRAFLRPTKSSNSLRPKTPTKLPSATKLRYKRSATGIAKILISDPVAPEEMKRVGKEFSEASTRSHRPRTKTASESDRISNYAASLRSPSNLISPSISSNMPLYLLQPTHPSVFNGTNEPPPKFRLARPRLAPMEYARQYLLAKAKADEQGEECTVQKPDTTRCWTEHYKEFLLIPSIPKGVTRNFLPDVEETDPEWIKKKKPVTATKDMDEEAAKRRSFQPLPLNLAPSSPLLPAHLRTSSLASTASSNNKRDPSLDAFTLDLPRAASSEHCLLQSTKALITNPTASIPRANTDVFVAVNTSSEREYRSSFTSSFPPQFLSSTSLGRDRPSRQYQHPPLLASERDSSAAPPERVFTATLADHQPVHQPVHEQQLTPRPATLNDVPHDFPFARPPSVAVLRRAVSPAVFTPLSTQDVPATSPDQDSFDEDDTRSEVTAVYRPGSALSSCTVIGPCSPVSSAADPDKNEISPNSINYDESNLPPAPVSPLSSPPATPQMGTFAPLQDTRTRDTWDDALTWRSSDETVQQSIADEGVDCIDFADTSSVYSQDSVLTAIHRPAAGRHLTPLDFMPQSESAVEQEEDPTPQQLREPSSAEAQAQPGTLENSTTILRPVSYVPNTEVAQTYTASEASQEYQNDRRSQASTLTIDSSYTHRMPSQDGRPSRTYESRMEADLRRMRAEERKNMGRASFTNTDGRQYEDNQRVKPRGTRASHAGNSQDAASIASVASSSTSQHDRYSTFSDAASASTSESRRSQALSFTSVASSDRSTASKPRRSRIDTPHDAAAPFRDPRLPALDPVIESPSQSPGLRISATSPAINSAGRPRKPSLPSRRDSAQQGTDSELPSLKVRRRRPVADLDPLPASQAYPQPLRFSSLKSPPPGAVPGQPSTNITRSSSRLITDIGKELDREMKDVLSPHTAELVAQEDSLEESNVETPTRRPPRQVRSMRSLPRFDAPSMPAPSKPLPSIPQPKTRSEAPSRPQTSGPAFVDVDFGPGPVVSRVHPPLPPIPPPRVASVPRPPIPTVTPLVSPAIPPSPSTGSVHVTHNDFSVKKDRTIRPAASVAAFGYRPSEYSMNTPRMMRANNDAAPTVDPMPARQVRRLESTANLQPPPVPPAPPAPTSARTRILGKMASMAELKHRREVASSANGGSSEEAVGMRTFLGEDAAPAAAPSKTENSKKKFFGGLFRRKKDGEK</sequence>
<feature type="region of interest" description="Disordered" evidence="1">
    <location>
        <begin position="909"/>
        <end position="1280"/>
    </location>
</feature>
<feature type="region of interest" description="Disordered" evidence="1">
    <location>
        <begin position="590"/>
        <end position="633"/>
    </location>
</feature>
<feature type="region of interest" description="Disordered" evidence="1">
    <location>
        <begin position="208"/>
        <end position="234"/>
    </location>
</feature>
<feature type="compositionally biased region" description="Basic and acidic residues" evidence="1">
    <location>
        <begin position="1186"/>
        <end position="1198"/>
    </location>
</feature>
<feature type="region of interest" description="Disordered" evidence="1">
    <location>
        <begin position="695"/>
        <end position="716"/>
    </location>
</feature>